<reference evidence="2" key="1">
    <citation type="journal article" date="2014" name="Front. Microbiol.">
        <title>High frequency of phylogenetically diverse reductive dehalogenase-homologous genes in deep subseafloor sedimentary metagenomes.</title>
        <authorList>
            <person name="Kawai M."/>
            <person name="Futagami T."/>
            <person name="Toyoda A."/>
            <person name="Takaki Y."/>
            <person name="Nishi S."/>
            <person name="Hori S."/>
            <person name="Arai W."/>
            <person name="Tsubouchi T."/>
            <person name="Morono Y."/>
            <person name="Uchiyama I."/>
            <person name="Ito T."/>
            <person name="Fujiyama A."/>
            <person name="Inagaki F."/>
            <person name="Takami H."/>
        </authorList>
    </citation>
    <scope>NUCLEOTIDE SEQUENCE</scope>
    <source>
        <strain evidence="2">Expedition CK06-06</strain>
    </source>
</reference>
<dbReference type="InterPro" id="IPR019887">
    <property type="entry name" value="Tscrpt_reg_AsnC/Lrp_C"/>
</dbReference>
<dbReference type="Pfam" id="PF01037">
    <property type="entry name" value="AsnC_trans_reg"/>
    <property type="match status" value="1"/>
</dbReference>
<comment type="caution">
    <text evidence="2">The sequence shown here is derived from an EMBL/GenBank/DDBJ whole genome shotgun (WGS) entry which is preliminary data.</text>
</comment>
<name>X1MAW2_9ZZZZ</name>
<dbReference type="InterPro" id="IPR011008">
    <property type="entry name" value="Dimeric_a/b-barrel"/>
</dbReference>
<feature type="domain" description="Transcription regulator AsnC/Lrp ligand binding" evidence="1">
    <location>
        <begin position="7"/>
        <end position="76"/>
    </location>
</feature>
<sequence length="76" mass="8394">MAKAYLKIKVEAGKERSVRDALLRFDEVKGADLTTGGQDILASIEADSYEDILQVVIDRLRTLKGIKSTVTDLVLE</sequence>
<dbReference type="Gene3D" id="3.30.70.920">
    <property type="match status" value="1"/>
</dbReference>
<gene>
    <name evidence="2" type="ORF">S06H3_08853</name>
</gene>
<evidence type="ECO:0000259" key="1">
    <source>
        <dbReference type="Pfam" id="PF01037"/>
    </source>
</evidence>
<organism evidence="2">
    <name type="scientific">marine sediment metagenome</name>
    <dbReference type="NCBI Taxonomy" id="412755"/>
    <lineage>
        <taxon>unclassified sequences</taxon>
        <taxon>metagenomes</taxon>
        <taxon>ecological metagenomes</taxon>
    </lineage>
</organism>
<accession>X1MAW2</accession>
<proteinExistence type="predicted"/>
<protein>
    <recommendedName>
        <fullName evidence="1">Transcription regulator AsnC/Lrp ligand binding domain-containing protein</fullName>
    </recommendedName>
</protein>
<dbReference type="EMBL" id="BARV01003796">
    <property type="protein sequence ID" value="GAI11830.1"/>
    <property type="molecule type" value="Genomic_DNA"/>
</dbReference>
<dbReference type="AlphaFoldDB" id="X1MAW2"/>
<evidence type="ECO:0000313" key="2">
    <source>
        <dbReference type="EMBL" id="GAI11830.1"/>
    </source>
</evidence>
<dbReference type="SUPFAM" id="SSF54909">
    <property type="entry name" value="Dimeric alpha+beta barrel"/>
    <property type="match status" value="1"/>
</dbReference>